<dbReference type="GO" id="GO:0009247">
    <property type="term" value="P:glycolipid biosynthetic process"/>
    <property type="evidence" value="ECO:0007669"/>
    <property type="project" value="UniProtKB-ARBA"/>
</dbReference>
<keyword evidence="4 8" id="KW-0808">Transferase</keyword>
<evidence type="ECO:0000256" key="4">
    <source>
        <dbReference type="ARBA" id="ARBA00022679"/>
    </source>
</evidence>
<dbReference type="PANTHER" id="PTHR30606:SF10">
    <property type="entry name" value="PHOSPHATIDYLINOSITOL MANNOSIDE ACYLTRANSFERASE"/>
    <property type="match status" value="1"/>
</dbReference>
<evidence type="ECO:0000256" key="7">
    <source>
        <dbReference type="SAM" id="Phobius"/>
    </source>
</evidence>
<keyword evidence="6" id="KW-0012">Acyltransferase</keyword>
<accession>A0A1I1I8U2</accession>
<dbReference type="PANTHER" id="PTHR30606">
    <property type="entry name" value="LIPID A BIOSYNTHESIS LAUROYL ACYLTRANSFERASE"/>
    <property type="match status" value="1"/>
</dbReference>
<evidence type="ECO:0000256" key="1">
    <source>
        <dbReference type="ARBA" id="ARBA00004533"/>
    </source>
</evidence>
<dbReference type="PIRSF" id="PIRSF026649">
    <property type="entry name" value="MsbB"/>
    <property type="match status" value="1"/>
</dbReference>
<evidence type="ECO:0000313" key="8">
    <source>
        <dbReference type="EMBL" id="SFC32677.1"/>
    </source>
</evidence>
<dbReference type="RefSeq" id="WP_092542189.1">
    <property type="nucleotide sequence ID" value="NZ_FOKV01000003.1"/>
</dbReference>
<dbReference type="Pfam" id="PF03279">
    <property type="entry name" value="Lip_A_acyltrans"/>
    <property type="match status" value="1"/>
</dbReference>
<protein>
    <submittedName>
        <fullName evidence="8">KDO2-lipid IV(A) lauroyltransferase</fullName>
    </submittedName>
</protein>
<dbReference type="GO" id="GO:0005886">
    <property type="term" value="C:plasma membrane"/>
    <property type="evidence" value="ECO:0007669"/>
    <property type="project" value="UniProtKB-SubCell"/>
</dbReference>
<keyword evidence="2" id="KW-1003">Cell membrane</keyword>
<organism evidence="8 9">
    <name type="scientific">Zunongwangia mangrovi</name>
    <dbReference type="NCBI Taxonomy" id="1334022"/>
    <lineage>
        <taxon>Bacteria</taxon>
        <taxon>Pseudomonadati</taxon>
        <taxon>Bacteroidota</taxon>
        <taxon>Flavobacteriia</taxon>
        <taxon>Flavobacteriales</taxon>
        <taxon>Flavobacteriaceae</taxon>
        <taxon>Zunongwangia</taxon>
    </lineage>
</organism>
<keyword evidence="7" id="KW-0812">Transmembrane</keyword>
<dbReference type="AlphaFoldDB" id="A0A1I1I8U2"/>
<evidence type="ECO:0000313" key="9">
    <source>
        <dbReference type="Proteomes" id="UP000199438"/>
    </source>
</evidence>
<comment type="subcellular location">
    <subcellularLocation>
        <location evidence="1">Cell inner membrane</location>
    </subcellularLocation>
</comment>
<keyword evidence="5 7" id="KW-0472">Membrane</keyword>
<dbReference type="OrthoDB" id="9801955at2"/>
<feature type="transmembrane region" description="Helical" evidence="7">
    <location>
        <begin position="12"/>
        <end position="35"/>
    </location>
</feature>
<dbReference type="InterPro" id="IPR004960">
    <property type="entry name" value="LipA_acyltrans"/>
</dbReference>
<keyword evidence="7" id="KW-1133">Transmembrane helix</keyword>
<evidence type="ECO:0000256" key="5">
    <source>
        <dbReference type="ARBA" id="ARBA00023136"/>
    </source>
</evidence>
<evidence type="ECO:0000256" key="2">
    <source>
        <dbReference type="ARBA" id="ARBA00022475"/>
    </source>
</evidence>
<proteinExistence type="predicted"/>
<name>A0A1I1I8U2_9FLAO</name>
<dbReference type="Proteomes" id="UP000199438">
    <property type="component" value="Unassembled WGS sequence"/>
</dbReference>
<gene>
    <name evidence="8" type="ORF">SAMN04487907_103346</name>
</gene>
<sequence>MQGFVFWLVYPLLWLISILPFRLFYLFSDLVYILVYHIVGYRKKTVENNLKLAFPEKSETELKIIKKKFYHHMCDMFLEMIKTLTISEAELKKRFVFTQPEDIETLNNLGKGVLVMCGHYASYEWMISMEVYGLKLKGHGIYKRIRNKYFDKLVKDIRGKFNTEMIESHRVVSTVARHQKNNLNGIYGMIADQTPKRANYKFWTDFMGIKVPFFTGTEKLSKDFDMPVYYLEVEKVKRGFYEARLKKITNNPQSEPDFSITTSFRDRLEAQIKAHPEYYLWTHKRFKHRNAPIPENAVVK</sequence>
<dbReference type="STRING" id="1334022.SAMN04487907_103346"/>
<dbReference type="EMBL" id="FOKV01000003">
    <property type="protein sequence ID" value="SFC32677.1"/>
    <property type="molecule type" value="Genomic_DNA"/>
</dbReference>
<reference evidence="9" key="1">
    <citation type="submission" date="2016-10" db="EMBL/GenBank/DDBJ databases">
        <authorList>
            <person name="Varghese N."/>
            <person name="Submissions S."/>
        </authorList>
    </citation>
    <scope>NUCLEOTIDE SEQUENCE [LARGE SCALE GENOMIC DNA]</scope>
    <source>
        <strain evidence="9">DSM 24499</strain>
    </source>
</reference>
<keyword evidence="9" id="KW-1185">Reference proteome</keyword>
<evidence type="ECO:0000256" key="3">
    <source>
        <dbReference type="ARBA" id="ARBA00022519"/>
    </source>
</evidence>
<dbReference type="CDD" id="cd07984">
    <property type="entry name" value="LPLAT_LABLAT-like"/>
    <property type="match status" value="1"/>
</dbReference>
<evidence type="ECO:0000256" key="6">
    <source>
        <dbReference type="ARBA" id="ARBA00023315"/>
    </source>
</evidence>
<dbReference type="GO" id="GO:0016746">
    <property type="term" value="F:acyltransferase activity"/>
    <property type="evidence" value="ECO:0007669"/>
    <property type="project" value="UniProtKB-KW"/>
</dbReference>
<keyword evidence="3" id="KW-0997">Cell inner membrane</keyword>